<dbReference type="Pfam" id="PF00561">
    <property type="entry name" value="Abhydrolase_1"/>
    <property type="match status" value="1"/>
</dbReference>
<reference evidence="2 3" key="1">
    <citation type="submission" date="2023-11" db="EMBL/GenBank/DDBJ databases">
        <authorList>
            <person name="Hedman E."/>
            <person name="Englund M."/>
            <person name="Stromberg M."/>
            <person name="Nyberg Akerstrom W."/>
            <person name="Nylinder S."/>
            <person name="Jareborg N."/>
            <person name="Kallberg Y."/>
            <person name="Kronander E."/>
        </authorList>
    </citation>
    <scope>NUCLEOTIDE SEQUENCE [LARGE SCALE GENOMIC DNA]</scope>
</reference>
<dbReference type="AlphaFoldDB" id="A0AAV1K9V1"/>
<dbReference type="EMBL" id="CAVLGL010000002">
    <property type="protein sequence ID" value="CAK1579630.1"/>
    <property type="molecule type" value="Genomic_DNA"/>
</dbReference>
<name>A0AAV1K9V1_9NEOP</name>
<dbReference type="PANTHER" id="PTHR46331:SF2">
    <property type="entry name" value="VALACYCLOVIR HYDROLASE"/>
    <property type="match status" value="1"/>
</dbReference>
<evidence type="ECO:0000313" key="3">
    <source>
        <dbReference type="Proteomes" id="UP001314205"/>
    </source>
</evidence>
<accession>A0AAV1K9V1</accession>
<dbReference type="InterPro" id="IPR000073">
    <property type="entry name" value="AB_hydrolase_1"/>
</dbReference>
<dbReference type="PANTHER" id="PTHR46331">
    <property type="entry name" value="VALACYCLOVIR HYDROLASE"/>
    <property type="match status" value="1"/>
</dbReference>
<keyword evidence="3" id="KW-1185">Reference proteome</keyword>
<evidence type="ECO:0000313" key="2">
    <source>
        <dbReference type="EMBL" id="CAK1579630.1"/>
    </source>
</evidence>
<comment type="caution">
    <text evidence="2">The sequence shown here is derived from an EMBL/GenBank/DDBJ whole genome shotgun (WGS) entry which is preliminary data.</text>
</comment>
<dbReference type="InterPro" id="IPR029058">
    <property type="entry name" value="AB_hydrolase_fold"/>
</dbReference>
<dbReference type="GO" id="GO:0017171">
    <property type="term" value="F:serine hydrolase activity"/>
    <property type="evidence" value="ECO:0007669"/>
    <property type="project" value="TreeGrafter"/>
</dbReference>
<protein>
    <recommendedName>
        <fullName evidence="1">AB hydrolase-1 domain-containing protein</fullName>
    </recommendedName>
</protein>
<organism evidence="2 3">
    <name type="scientific">Parnassius mnemosyne</name>
    <name type="common">clouded apollo</name>
    <dbReference type="NCBI Taxonomy" id="213953"/>
    <lineage>
        <taxon>Eukaryota</taxon>
        <taxon>Metazoa</taxon>
        <taxon>Ecdysozoa</taxon>
        <taxon>Arthropoda</taxon>
        <taxon>Hexapoda</taxon>
        <taxon>Insecta</taxon>
        <taxon>Pterygota</taxon>
        <taxon>Neoptera</taxon>
        <taxon>Endopterygota</taxon>
        <taxon>Lepidoptera</taxon>
        <taxon>Glossata</taxon>
        <taxon>Ditrysia</taxon>
        <taxon>Papilionoidea</taxon>
        <taxon>Papilionidae</taxon>
        <taxon>Parnassiinae</taxon>
        <taxon>Parnassini</taxon>
        <taxon>Parnassius</taxon>
        <taxon>Driopa</taxon>
    </lineage>
</organism>
<evidence type="ECO:0000259" key="1">
    <source>
        <dbReference type="Pfam" id="PF00561"/>
    </source>
</evidence>
<dbReference type="Proteomes" id="UP001314205">
    <property type="component" value="Unassembled WGS sequence"/>
</dbReference>
<sequence>MLLTLSNKLFSISKIQTIRCCSAFFSTSTLPKEEKIKVGKYYINYLQVGNGPHHVFCMPGALGTIWTDFKPQVEGFNREKFTIVVWDPLGYGKSRPPDKEFTPDFYEKDADIAYELLKQLKIPKFSILGWSDGGISGMILAAKYPSAINKLVIWGSNSFILPHECEAYKKIKDIKLWSNRMRQPMVDIYGEENFAKYWASWIDGMALILETKNGNICSELLKNISCPTLILYGEKDAMVDNVHVSHLHTNIEGSRIHLYPEGKHNIHIRYAEDFNKRVQEFLLLPSS</sequence>
<dbReference type="Gene3D" id="3.40.50.1820">
    <property type="entry name" value="alpha/beta hydrolase"/>
    <property type="match status" value="1"/>
</dbReference>
<dbReference type="SUPFAM" id="SSF53474">
    <property type="entry name" value="alpha/beta-Hydrolases"/>
    <property type="match status" value="1"/>
</dbReference>
<proteinExistence type="predicted"/>
<gene>
    <name evidence="2" type="ORF">PARMNEM_LOCUS1543</name>
</gene>
<feature type="domain" description="AB hydrolase-1" evidence="1">
    <location>
        <begin position="54"/>
        <end position="160"/>
    </location>
</feature>